<gene>
    <name evidence="1" type="ordered locus">RER_25190</name>
</gene>
<organism evidence="1 2">
    <name type="scientific">Rhodococcus erythropolis (strain PR4 / NBRC 100887)</name>
    <dbReference type="NCBI Taxonomy" id="234621"/>
    <lineage>
        <taxon>Bacteria</taxon>
        <taxon>Bacillati</taxon>
        <taxon>Actinomycetota</taxon>
        <taxon>Actinomycetes</taxon>
        <taxon>Mycobacteriales</taxon>
        <taxon>Nocardiaceae</taxon>
        <taxon>Rhodococcus</taxon>
        <taxon>Rhodococcus erythropolis group</taxon>
    </lineage>
</organism>
<dbReference type="Proteomes" id="UP000002204">
    <property type="component" value="Chromosome"/>
</dbReference>
<sequence length="157" mass="17578">MGKSRSIKDALVQVLSEIQNGDEPAFVEVTDSTSKDFEGYPSVRVLPNYIENNKGSMSENDRDVWFQVVVHLKLEDVTKVQSETIDQMYDLTDLIMDTLDEADFNNTLEKKDSTIGTYIMDADRADWDVVESKGGALLMLVIGVQVSYSKDLDNGVN</sequence>
<proteinExistence type="predicted"/>
<dbReference type="eggNOG" id="ENOG5032F7X">
    <property type="taxonomic scope" value="Bacteria"/>
</dbReference>
<reference evidence="2" key="1">
    <citation type="submission" date="2005-03" db="EMBL/GenBank/DDBJ databases">
        <title>Comparison of the complete genome sequences of Rhodococcus erythropolis PR4 and Rhodococcus opacus B4.</title>
        <authorList>
            <person name="Takarada H."/>
            <person name="Sekine M."/>
            <person name="Hosoyama A."/>
            <person name="Yamada R."/>
            <person name="Fujisawa T."/>
            <person name="Omata S."/>
            <person name="Shimizu A."/>
            <person name="Tsukatani N."/>
            <person name="Tanikawa S."/>
            <person name="Fujita N."/>
            <person name="Harayama S."/>
        </authorList>
    </citation>
    <scope>NUCLEOTIDE SEQUENCE [LARGE SCALE GENOMIC DNA]</scope>
    <source>
        <strain evidence="2">PR4 / NBRC 100887</strain>
    </source>
</reference>
<dbReference type="KEGG" id="rer:RER_25190"/>
<evidence type="ECO:0000313" key="1">
    <source>
        <dbReference type="EMBL" id="BAH33227.1"/>
    </source>
</evidence>
<dbReference type="EMBL" id="AP008957">
    <property type="protein sequence ID" value="BAH33227.1"/>
    <property type="molecule type" value="Genomic_DNA"/>
</dbReference>
<evidence type="ECO:0000313" key="2">
    <source>
        <dbReference type="Proteomes" id="UP000002204"/>
    </source>
</evidence>
<dbReference type="RefSeq" id="WP_020907351.1">
    <property type="nucleotide sequence ID" value="NC_012490.1"/>
</dbReference>
<reference evidence="1 2" key="2">
    <citation type="journal article" date="2006" name="Environ. Microbiol.">
        <title>Sequence analysis of three plasmids harboured in Rhodococcus erythropolis strain PR4.</title>
        <authorList>
            <person name="Sekine M."/>
            <person name="Tanikawa S."/>
            <person name="Omata S."/>
            <person name="Saito M."/>
            <person name="Fujisawa T."/>
            <person name="Tsukatani N."/>
            <person name="Tajima T."/>
            <person name="Sekigawa T."/>
            <person name="Kosugi H."/>
            <person name="Matsuo Y."/>
            <person name="Nishiko R."/>
            <person name="Imamura K."/>
            <person name="Ito M."/>
            <person name="Narita H."/>
            <person name="Tago S."/>
            <person name="Fujita N."/>
            <person name="Harayama S."/>
        </authorList>
    </citation>
    <scope>NUCLEOTIDE SEQUENCE [LARGE SCALE GENOMIC DNA]</scope>
    <source>
        <strain evidence="2">PR4 / NBRC 100887</strain>
    </source>
</reference>
<protein>
    <submittedName>
        <fullName evidence="1">Uncharacterized protein</fullName>
    </submittedName>
</protein>
<dbReference type="AlphaFoldDB" id="C0ZXZ2"/>
<dbReference type="HOGENOM" id="CLU_1676484_0_0_11"/>
<accession>C0ZXZ2</accession>
<name>C0ZXZ2_RHOE4</name>